<dbReference type="HOGENOM" id="CLU_3021541_0_0_5"/>
<comment type="caution">
    <text evidence="1">The sequence shown here is derived from an EMBL/GenBank/DDBJ whole genome shotgun (WGS) entry which is preliminary data.</text>
</comment>
<name>K8PF13_9BRAD</name>
<accession>K8PF13</accession>
<proteinExistence type="predicted"/>
<dbReference type="EMBL" id="AGWX01000004">
    <property type="protein sequence ID" value="EKS36968.1"/>
    <property type="molecule type" value="Genomic_DNA"/>
</dbReference>
<protein>
    <submittedName>
        <fullName evidence="1">Uncharacterized protein</fullName>
    </submittedName>
</protein>
<organism evidence="1 2">
    <name type="scientific">Afipia broomeae ATCC 49717</name>
    <dbReference type="NCBI Taxonomy" id="883078"/>
    <lineage>
        <taxon>Bacteria</taxon>
        <taxon>Pseudomonadati</taxon>
        <taxon>Pseudomonadota</taxon>
        <taxon>Alphaproteobacteria</taxon>
        <taxon>Hyphomicrobiales</taxon>
        <taxon>Nitrobacteraceae</taxon>
        <taxon>Afipia</taxon>
    </lineage>
</organism>
<gene>
    <name evidence="1" type="ORF">HMPREF9695_03386</name>
</gene>
<evidence type="ECO:0000313" key="1">
    <source>
        <dbReference type="EMBL" id="EKS36968.1"/>
    </source>
</evidence>
<sequence>MVACVRVAPGVCPDNDVPRALDETRILGATDDTVENRARLSRWLRIGREDLKSGW</sequence>
<keyword evidence="2" id="KW-1185">Reference proteome</keyword>
<evidence type="ECO:0000313" key="2">
    <source>
        <dbReference type="Proteomes" id="UP000001096"/>
    </source>
</evidence>
<dbReference type="Proteomes" id="UP000001096">
    <property type="component" value="Unassembled WGS sequence"/>
</dbReference>
<dbReference type="AlphaFoldDB" id="K8PF13"/>
<reference evidence="1 2" key="1">
    <citation type="submission" date="2012-04" db="EMBL/GenBank/DDBJ databases">
        <title>The Genome Sequence of Afipia broomeae ATCC 49717.</title>
        <authorList>
            <consortium name="The Broad Institute Genome Sequencing Platform"/>
            <person name="Earl A."/>
            <person name="Ward D."/>
            <person name="Feldgarden M."/>
            <person name="Gevers D."/>
            <person name="Huys G."/>
            <person name="Walker B."/>
            <person name="Young S.K."/>
            <person name="Zeng Q."/>
            <person name="Gargeya S."/>
            <person name="Fitzgerald M."/>
            <person name="Haas B."/>
            <person name="Abouelleil A."/>
            <person name="Alvarado L."/>
            <person name="Arachchi H.M."/>
            <person name="Berlin A."/>
            <person name="Chapman S.B."/>
            <person name="Goldberg J."/>
            <person name="Griggs A."/>
            <person name="Gujja S."/>
            <person name="Hansen M."/>
            <person name="Howarth C."/>
            <person name="Imamovic A."/>
            <person name="Larimer J."/>
            <person name="McCowen C."/>
            <person name="Montmayeur A."/>
            <person name="Murphy C."/>
            <person name="Neiman D."/>
            <person name="Pearson M."/>
            <person name="Priest M."/>
            <person name="Roberts A."/>
            <person name="Saif S."/>
            <person name="Shea T."/>
            <person name="Sisk P."/>
            <person name="Sykes S."/>
            <person name="Wortman J."/>
            <person name="Nusbaum C."/>
            <person name="Birren B."/>
        </authorList>
    </citation>
    <scope>NUCLEOTIDE SEQUENCE [LARGE SCALE GENOMIC DNA]</scope>
    <source>
        <strain evidence="1 2">ATCC 49717</strain>
    </source>
</reference>